<feature type="transmembrane region" description="Helical" evidence="1">
    <location>
        <begin position="106"/>
        <end position="126"/>
    </location>
</feature>
<dbReference type="GO" id="GO:0016746">
    <property type="term" value="F:acyltransferase activity"/>
    <property type="evidence" value="ECO:0007669"/>
    <property type="project" value="UniProtKB-KW"/>
</dbReference>
<name>A0ABU8KPD4_9HYPH</name>
<keyword evidence="4" id="KW-1185">Reference proteome</keyword>
<dbReference type="PANTHER" id="PTHR23028:SF131">
    <property type="entry name" value="BLR2367 PROTEIN"/>
    <property type="match status" value="1"/>
</dbReference>
<keyword evidence="3" id="KW-0808">Transferase</keyword>
<dbReference type="PANTHER" id="PTHR23028">
    <property type="entry name" value="ACETYLTRANSFERASE"/>
    <property type="match status" value="1"/>
</dbReference>
<dbReference type="Pfam" id="PF01757">
    <property type="entry name" value="Acyl_transf_3"/>
    <property type="match status" value="1"/>
</dbReference>
<accession>A0ABU8KPD4</accession>
<feature type="transmembrane region" description="Helical" evidence="1">
    <location>
        <begin position="226"/>
        <end position="244"/>
    </location>
</feature>
<feature type="transmembrane region" description="Helical" evidence="1">
    <location>
        <begin position="309"/>
        <end position="332"/>
    </location>
</feature>
<dbReference type="Proteomes" id="UP001387293">
    <property type="component" value="Unassembled WGS sequence"/>
</dbReference>
<proteinExistence type="predicted"/>
<dbReference type="EMBL" id="JAPYKS010000001">
    <property type="protein sequence ID" value="MEI9407197.1"/>
    <property type="molecule type" value="Genomic_DNA"/>
</dbReference>
<sequence length="382" mass="42078">MTQDRFNSLHAIRGIAAIVVLTSHLVLAIPGIDLLVWADPNATRHFTWRWENVITYSPLHIFWSGHEAVLVFFILSGFVLTLAILKARDSFANYAAKRIVRIWMPFAVALLLAIIASKALFVQPIGDGYSEWLQHMPPGAISIKSVVGHLLMTGLTQHMTLSPIMWSLVHEIRISIAMPFIVWGVLKFPKAMVTLSLVLLVPGAIWPEAFSLTASSVTQSLLQTSIYIPIFVGGAFLAVYRDILKTAIAKYPTVVVALMWAMGILLLEARWIIYDGLLFSHISSGVGAGLIILMAFASPGSSRFLDKPALIWLGDISYPLYLTHFTVLIAVAKIGTLIGAPVWIVLPMVLAVSLLVADIFRRMVDSPVQNLNKMFSAKPRTA</sequence>
<evidence type="ECO:0000256" key="1">
    <source>
        <dbReference type="SAM" id="Phobius"/>
    </source>
</evidence>
<feature type="transmembrane region" description="Helical" evidence="1">
    <location>
        <begin position="12"/>
        <end position="38"/>
    </location>
</feature>
<dbReference type="RefSeq" id="WP_337104489.1">
    <property type="nucleotide sequence ID" value="NZ_JAPYKS010000001.1"/>
</dbReference>
<reference evidence="3 4" key="1">
    <citation type="submission" date="2022-12" db="EMBL/GenBank/DDBJ databases">
        <authorList>
            <person name="Muema E."/>
        </authorList>
    </citation>
    <scope>NUCLEOTIDE SEQUENCE [LARGE SCALE GENOMIC DNA]</scope>
    <source>
        <strain evidence="4">1326</strain>
    </source>
</reference>
<feature type="domain" description="Acyltransferase 3" evidence="2">
    <location>
        <begin position="7"/>
        <end position="360"/>
    </location>
</feature>
<feature type="transmembrane region" description="Helical" evidence="1">
    <location>
        <begin position="251"/>
        <end position="272"/>
    </location>
</feature>
<feature type="transmembrane region" description="Helical" evidence="1">
    <location>
        <begin position="278"/>
        <end position="297"/>
    </location>
</feature>
<gene>
    <name evidence="3" type="ORF">O7A60_00195</name>
</gene>
<dbReference type="InterPro" id="IPR002656">
    <property type="entry name" value="Acyl_transf_3_dom"/>
</dbReference>
<feature type="transmembrane region" description="Helical" evidence="1">
    <location>
        <begin position="68"/>
        <end position="85"/>
    </location>
</feature>
<comment type="caution">
    <text evidence="3">The sequence shown here is derived from an EMBL/GenBank/DDBJ whole genome shotgun (WGS) entry which is preliminary data.</text>
</comment>
<keyword evidence="1" id="KW-0472">Membrane</keyword>
<evidence type="ECO:0000259" key="2">
    <source>
        <dbReference type="Pfam" id="PF01757"/>
    </source>
</evidence>
<keyword evidence="1" id="KW-0812">Transmembrane</keyword>
<dbReference type="InterPro" id="IPR050879">
    <property type="entry name" value="Acyltransferase_3"/>
</dbReference>
<keyword evidence="1" id="KW-1133">Transmembrane helix</keyword>
<evidence type="ECO:0000313" key="4">
    <source>
        <dbReference type="Proteomes" id="UP001387293"/>
    </source>
</evidence>
<feature type="transmembrane region" description="Helical" evidence="1">
    <location>
        <begin position="338"/>
        <end position="360"/>
    </location>
</feature>
<evidence type="ECO:0000313" key="3">
    <source>
        <dbReference type="EMBL" id="MEI9407197.1"/>
    </source>
</evidence>
<organism evidence="3 4">
    <name type="scientific">Mesorhizobium salmacidum</name>
    <dbReference type="NCBI Taxonomy" id="3015171"/>
    <lineage>
        <taxon>Bacteria</taxon>
        <taxon>Pseudomonadati</taxon>
        <taxon>Pseudomonadota</taxon>
        <taxon>Alphaproteobacteria</taxon>
        <taxon>Hyphomicrobiales</taxon>
        <taxon>Phyllobacteriaceae</taxon>
        <taxon>Mesorhizobium</taxon>
    </lineage>
</organism>
<feature type="transmembrane region" description="Helical" evidence="1">
    <location>
        <begin position="180"/>
        <end position="206"/>
    </location>
</feature>
<keyword evidence="3" id="KW-0012">Acyltransferase</keyword>
<protein>
    <submittedName>
        <fullName evidence="3">Acyltransferase</fullName>
    </submittedName>
</protein>